<comment type="similarity">
    <text evidence="1">Belongs to the UPF0125 (RnfH) family.</text>
</comment>
<sequence length="119" mass="13803">MMKFYVELVDTRIKPFHIQEFSFDVLNQQDTYPLKEVLFKIGLNTVEIDRLFDEKGLVGVFGIVLLADSPIYSGDRIELYTPILIDPKHARRKKANQNKDAQLKAKAKQKSDEKAFRES</sequence>
<reference evidence="3 4" key="1">
    <citation type="submission" date="2017-04" db="EMBL/GenBank/DDBJ databases">
        <authorList>
            <person name="Afonso C.L."/>
            <person name="Miller P.J."/>
            <person name="Scott M.A."/>
            <person name="Spackman E."/>
            <person name="Goraichik I."/>
            <person name="Dimitrov K.M."/>
            <person name="Suarez D.L."/>
            <person name="Swayne D.E."/>
        </authorList>
    </citation>
    <scope>NUCLEOTIDE SEQUENCE [LARGE SCALE GENOMIC DNA]</scope>
    <source>
        <strain evidence="3 4">VK13</strain>
    </source>
</reference>
<dbReference type="PANTHER" id="PTHR37483">
    <property type="entry name" value="UPF0125 PROTEIN RATB"/>
    <property type="match status" value="1"/>
</dbReference>
<feature type="region of interest" description="Disordered" evidence="2">
    <location>
        <begin position="91"/>
        <end position="119"/>
    </location>
</feature>
<keyword evidence="4" id="KW-1185">Reference proteome</keyword>
<dbReference type="AlphaFoldDB" id="A0A1W1ZBI0"/>
<evidence type="ECO:0000256" key="2">
    <source>
        <dbReference type="SAM" id="MobiDB-lite"/>
    </source>
</evidence>
<evidence type="ECO:0000313" key="3">
    <source>
        <dbReference type="EMBL" id="SMC45773.1"/>
    </source>
</evidence>
<dbReference type="PANTHER" id="PTHR37483:SF1">
    <property type="entry name" value="UPF0125 PROTEIN RATB"/>
    <property type="match status" value="1"/>
</dbReference>
<dbReference type="EMBL" id="FWXJ01000005">
    <property type="protein sequence ID" value="SMC45773.1"/>
    <property type="molecule type" value="Genomic_DNA"/>
</dbReference>
<dbReference type="InterPro" id="IPR016155">
    <property type="entry name" value="Mopterin_synth/thiamin_S_b"/>
</dbReference>
<dbReference type="Proteomes" id="UP000192708">
    <property type="component" value="Unassembled WGS sequence"/>
</dbReference>
<proteinExistence type="inferred from homology"/>
<dbReference type="Gene3D" id="3.10.20.280">
    <property type="entry name" value="RnfH-like"/>
    <property type="match status" value="1"/>
</dbReference>
<dbReference type="InterPro" id="IPR005346">
    <property type="entry name" value="RnfH"/>
</dbReference>
<feature type="compositionally biased region" description="Basic and acidic residues" evidence="2">
    <location>
        <begin position="109"/>
        <end position="119"/>
    </location>
</feature>
<gene>
    <name evidence="3" type="ORF">SAMN06296008_1058</name>
</gene>
<dbReference type="Pfam" id="PF03658">
    <property type="entry name" value="Ub-RnfH"/>
    <property type="match status" value="1"/>
</dbReference>
<organism evidence="3 4">
    <name type="scientific">Polynucleobacter kasalickyi</name>
    <dbReference type="NCBI Taxonomy" id="1938817"/>
    <lineage>
        <taxon>Bacteria</taxon>
        <taxon>Pseudomonadati</taxon>
        <taxon>Pseudomonadota</taxon>
        <taxon>Betaproteobacteria</taxon>
        <taxon>Burkholderiales</taxon>
        <taxon>Burkholderiaceae</taxon>
        <taxon>Polynucleobacter</taxon>
    </lineage>
</organism>
<evidence type="ECO:0000313" key="4">
    <source>
        <dbReference type="Proteomes" id="UP000192708"/>
    </source>
</evidence>
<evidence type="ECO:0000256" key="1">
    <source>
        <dbReference type="ARBA" id="ARBA00010645"/>
    </source>
</evidence>
<accession>A0A1W1ZBI0</accession>
<dbReference type="RefSeq" id="WP_084283172.1">
    <property type="nucleotide sequence ID" value="NZ_FWXJ01000005.1"/>
</dbReference>
<protein>
    <submittedName>
        <fullName evidence="3">Uncharacterized protein</fullName>
    </submittedName>
</protein>
<dbReference type="InterPro" id="IPR037021">
    <property type="entry name" value="RnfH_sf"/>
</dbReference>
<dbReference type="STRING" id="1938817.SAMN06296008_1058"/>
<name>A0A1W1ZBI0_9BURK</name>
<dbReference type="SUPFAM" id="SSF54285">
    <property type="entry name" value="MoaD/ThiS"/>
    <property type="match status" value="1"/>
</dbReference>
<dbReference type="OrthoDB" id="9796575at2"/>